<feature type="domain" description="Peptidase M12A" evidence="8">
    <location>
        <begin position="126"/>
        <end position="228"/>
    </location>
</feature>
<dbReference type="STRING" id="75913.A0A0K0FQD4"/>
<evidence type="ECO:0000256" key="3">
    <source>
        <dbReference type="ARBA" id="ARBA00022801"/>
    </source>
</evidence>
<protein>
    <recommendedName>
        <fullName evidence="7">Metalloendopeptidase</fullName>
        <ecNumber evidence="7">3.4.24.-</ecNumber>
    </recommendedName>
</protein>
<evidence type="ECO:0000256" key="6">
    <source>
        <dbReference type="PROSITE-ProRule" id="PRU01211"/>
    </source>
</evidence>
<keyword evidence="5 7" id="KW-0482">Metalloprotease</keyword>
<keyword evidence="4 7" id="KW-0862">Zinc</keyword>
<evidence type="ECO:0000313" key="10">
    <source>
        <dbReference type="WBParaSite" id="SVE_1162100.1"/>
    </source>
</evidence>
<dbReference type="SUPFAM" id="SSF55486">
    <property type="entry name" value="Metalloproteases ('zincins'), catalytic domain"/>
    <property type="match status" value="1"/>
</dbReference>
<evidence type="ECO:0000256" key="7">
    <source>
        <dbReference type="RuleBase" id="RU361183"/>
    </source>
</evidence>
<dbReference type="GO" id="GO:0006508">
    <property type="term" value="P:proteolysis"/>
    <property type="evidence" value="ECO:0007669"/>
    <property type="project" value="UniProtKB-KW"/>
</dbReference>
<evidence type="ECO:0000256" key="1">
    <source>
        <dbReference type="ARBA" id="ARBA00022670"/>
    </source>
</evidence>
<sequence length="388" mass="44872">MLISVIVLISLLFISQSAGEENILERKKRNIIVKGRPPYPFLPESIIYYVSDDITQKLIVHPLINLEWGICVNFEKQNVEVKGIGINFYLSNTTDKVVLSKSIYQPTRVYLTKKTLQNIRLVRYHIGLALGLTPEITRFDRDNYVKILWENIDKSYMSYFKQSNLNKKRIFNTAFDFGSIMLFNPFFASKNGKPVYQSKISPYYEQMAGKFEDFSYNDKKILNDLYCNGLCYDKHKICKNNGYLSGSCKSCTCPLVFSGPNCTNLAIHDNGCGPRKIFFASKSKQYIIGNSFKGNCFWSIYSRKLTSLEIVVEKMSYQPKYQFEEKDGLEIKHLFDKGATGLILRGNYTNVRVPPISSNVILRYKAPFKYHELKISYREVKKNKLTPK</sequence>
<proteinExistence type="predicted"/>
<keyword evidence="1 7" id="KW-0645">Protease</keyword>
<evidence type="ECO:0000256" key="4">
    <source>
        <dbReference type="ARBA" id="ARBA00022833"/>
    </source>
</evidence>
<accession>A0A0K0FQD4</accession>
<dbReference type="PROSITE" id="PS51864">
    <property type="entry name" value="ASTACIN"/>
    <property type="match status" value="1"/>
</dbReference>
<dbReference type="EC" id="3.4.24.-" evidence="7"/>
<evidence type="ECO:0000256" key="5">
    <source>
        <dbReference type="ARBA" id="ARBA00023049"/>
    </source>
</evidence>
<name>A0A0K0FQD4_STRVS</name>
<dbReference type="InterPro" id="IPR024079">
    <property type="entry name" value="MetalloPept_cat_dom_sf"/>
</dbReference>
<reference evidence="10" key="2">
    <citation type="submission" date="2015-08" db="UniProtKB">
        <authorList>
            <consortium name="WormBaseParasite"/>
        </authorList>
    </citation>
    <scope>IDENTIFICATION</scope>
</reference>
<dbReference type="Pfam" id="PF01400">
    <property type="entry name" value="Astacin"/>
    <property type="match status" value="1"/>
</dbReference>
<evidence type="ECO:0000259" key="8">
    <source>
        <dbReference type="PROSITE" id="PS51864"/>
    </source>
</evidence>
<keyword evidence="7" id="KW-0732">Signal</keyword>
<reference evidence="9" key="1">
    <citation type="submission" date="2014-07" db="EMBL/GenBank/DDBJ databases">
        <authorList>
            <person name="Martin A.A"/>
            <person name="De Silva N."/>
        </authorList>
    </citation>
    <scope>NUCLEOTIDE SEQUENCE</scope>
</reference>
<dbReference type="WBParaSite" id="SVE_1162100.1">
    <property type="protein sequence ID" value="SVE_1162100.1"/>
    <property type="gene ID" value="SVE_1162100"/>
</dbReference>
<comment type="caution">
    <text evidence="6">Lacks conserved residue(s) required for the propagation of feature annotation.</text>
</comment>
<dbReference type="PANTHER" id="PTHR10127">
    <property type="entry name" value="DISCOIDIN, CUB, EGF, LAMININ , AND ZINC METALLOPROTEASE DOMAIN CONTAINING"/>
    <property type="match status" value="1"/>
</dbReference>
<evidence type="ECO:0000256" key="2">
    <source>
        <dbReference type="ARBA" id="ARBA00022723"/>
    </source>
</evidence>
<feature type="chain" id="PRO_5005120803" description="Metalloendopeptidase" evidence="7">
    <location>
        <begin position="20"/>
        <end position="388"/>
    </location>
</feature>
<evidence type="ECO:0000313" key="9">
    <source>
        <dbReference type="Proteomes" id="UP000035680"/>
    </source>
</evidence>
<keyword evidence="2 7" id="KW-0479">Metal-binding</keyword>
<keyword evidence="3 7" id="KW-0378">Hydrolase</keyword>
<dbReference type="PANTHER" id="PTHR10127:SF780">
    <property type="entry name" value="METALLOENDOPEPTIDASE"/>
    <property type="match status" value="1"/>
</dbReference>
<dbReference type="Proteomes" id="UP000035680">
    <property type="component" value="Unassembled WGS sequence"/>
</dbReference>
<feature type="signal peptide" evidence="7">
    <location>
        <begin position="1"/>
        <end position="19"/>
    </location>
</feature>
<keyword evidence="9" id="KW-1185">Reference proteome</keyword>
<dbReference type="PRINTS" id="PR00480">
    <property type="entry name" value="ASTACIN"/>
</dbReference>
<comment type="cofactor">
    <cofactor evidence="7">
        <name>Zn(2+)</name>
        <dbReference type="ChEBI" id="CHEBI:29105"/>
    </cofactor>
    <text evidence="7">Binds 1 zinc ion per subunit.</text>
</comment>
<dbReference type="GO" id="GO:0004222">
    <property type="term" value="F:metalloendopeptidase activity"/>
    <property type="evidence" value="ECO:0007669"/>
    <property type="project" value="UniProtKB-UniRule"/>
</dbReference>
<dbReference type="AlphaFoldDB" id="A0A0K0FQD4"/>
<dbReference type="Gene3D" id="3.40.390.10">
    <property type="entry name" value="Collagenase (Catalytic Domain)"/>
    <property type="match status" value="1"/>
</dbReference>
<dbReference type="GO" id="GO:0046872">
    <property type="term" value="F:metal ion binding"/>
    <property type="evidence" value="ECO:0007669"/>
    <property type="project" value="UniProtKB-KW"/>
</dbReference>
<organism evidence="9 10">
    <name type="scientific">Strongyloides venezuelensis</name>
    <name type="common">Threadworm</name>
    <dbReference type="NCBI Taxonomy" id="75913"/>
    <lineage>
        <taxon>Eukaryota</taxon>
        <taxon>Metazoa</taxon>
        <taxon>Ecdysozoa</taxon>
        <taxon>Nematoda</taxon>
        <taxon>Chromadorea</taxon>
        <taxon>Rhabditida</taxon>
        <taxon>Tylenchina</taxon>
        <taxon>Panagrolaimomorpha</taxon>
        <taxon>Strongyloidoidea</taxon>
        <taxon>Strongyloididae</taxon>
        <taxon>Strongyloides</taxon>
    </lineage>
</organism>
<dbReference type="InterPro" id="IPR001506">
    <property type="entry name" value="Peptidase_M12A"/>
</dbReference>